<keyword evidence="8" id="KW-0735">Signal-anchor</keyword>
<reference evidence="14 15" key="1">
    <citation type="submission" date="2021-07" db="EMBL/GenBank/DDBJ databases">
        <title>The Aristolochia fimbriata genome: insights into angiosperm evolution, floral development and chemical biosynthesis.</title>
        <authorList>
            <person name="Jiao Y."/>
        </authorList>
    </citation>
    <scope>NUCLEOTIDE SEQUENCE [LARGE SCALE GENOMIC DNA]</scope>
    <source>
        <strain evidence="14">IBCAS-2021</strain>
        <tissue evidence="14">Leaf</tissue>
    </source>
</reference>
<evidence type="ECO:0000256" key="9">
    <source>
        <dbReference type="ARBA" id="ARBA00022989"/>
    </source>
</evidence>
<dbReference type="Proteomes" id="UP000825729">
    <property type="component" value="Unassembled WGS sequence"/>
</dbReference>
<comment type="subcellular location">
    <subcellularLocation>
        <location evidence="2 13">Golgi apparatus membrane</location>
        <topology evidence="2 13">Single-pass type II membrane protein</topology>
    </subcellularLocation>
</comment>
<comment type="caution">
    <text evidence="14">The sequence shown here is derived from an EMBL/GenBank/DDBJ whole genome shotgun (WGS) entry which is preliminary data.</text>
</comment>
<evidence type="ECO:0000313" key="14">
    <source>
        <dbReference type="EMBL" id="KAG9442467.1"/>
    </source>
</evidence>
<evidence type="ECO:0000256" key="8">
    <source>
        <dbReference type="ARBA" id="ARBA00022968"/>
    </source>
</evidence>
<accession>A0AAV7E4X3</accession>
<evidence type="ECO:0000256" key="6">
    <source>
        <dbReference type="ARBA" id="ARBA00022679"/>
    </source>
</evidence>
<dbReference type="Pfam" id="PF01762">
    <property type="entry name" value="Galactosyl_T"/>
    <property type="match status" value="1"/>
</dbReference>
<keyword evidence="9" id="KW-1133">Transmembrane helix</keyword>
<dbReference type="Gene3D" id="3.90.550.50">
    <property type="match status" value="1"/>
</dbReference>
<keyword evidence="5 13" id="KW-0328">Glycosyltransferase</keyword>
<dbReference type="SUPFAM" id="SSF53448">
    <property type="entry name" value="Nucleotide-diphospho-sugar transferases"/>
    <property type="match status" value="1"/>
</dbReference>
<proteinExistence type="inferred from homology"/>
<sequence>MRKQRAIFATLPFLALLSLLFVFFFFSGQHAKTHRDPPPAAHPEFSLLIGILTRPDNYDRRHFLRLVYGVQSPAPFAETHIKFVLCNLTKAEQRVFIALEILRFDDILLLDCAENMNSGKTHAYLSSLPALLPRRYDLVMKADDDVYIRLDPLTRSLRRLNRTDLYYGFGIPCATRGGAADYMSGMGFLLSWDLVEWIAGSDVPANRKVGPEDKMVGEWLRLGRKGRNRVSEKPGMYDYPGSNGRCSHELVPETVAVHRLKRWDRWLHVLRFFNVTAGLKPSKLYHID</sequence>
<keyword evidence="12 13" id="KW-0464">Manganese</keyword>
<evidence type="ECO:0000256" key="13">
    <source>
        <dbReference type="RuleBase" id="RU363063"/>
    </source>
</evidence>
<dbReference type="EC" id="2.4.1.-" evidence="13"/>
<comment type="similarity">
    <text evidence="4 13">Belongs to the glycosyltransferase 31 family.</text>
</comment>
<gene>
    <name evidence="14" type="ORF">H6P81_018321</name>
</gene>
<keyword evidence="10 13" id="KW-0333">Golgi apparatus</keyword>
<dbReference type="InterPro" id="IPR002659">
    <property type="entry name" value="Glyco_trans_31"/>
</dbReference>
<protein>
    <recommendedName>
        <fullName evidence="13">Hexosyltransferase</fullName>
        <ecNumber evidence="13">2.4.1.-</ecNumber>
    </recommendedName>
</protein>
<comment type="cofactor">
    <cofactor evidence="1 13">
        <name>Mn(2+)</name>
        <dbReference type="ChEBI" id="CHEBI:29035"/>
    </cofactor>
</comment>
<evidence type="ECO:0000256" key="12">
    <source>
        <dbReference type="ARBA" id="ARBA00023211"/>
    </source>
</evidence>
<evidence type="ECO:0000256" key="3">
    <source>
        <dbReference type="ARBA" id="ARBA00004922"/>
    </source>
</evidence>
<name>A0AAV7E4X3_ARIFI</name>
<evidence type="ECO:0000256" key="11">
    <source>
        <dbReference type="ARBA" id="ARBA00023136"/>
    </source>
</evidence>
<evidence type="ECO:0000256" key="5">
    <source>
        <dbReference type="ARBA" id="ARBA00022676"/>
    </source>
</evidence>
<dbReference type="GO" id="GO:0016758">
    <property type="term" value="F:hexosyltransferase activity"/>
    <property type="evidence" value="ECO:0007669"/>
    <property type="project" value="InterPro"/>
</dbReference>
<evidence type="ECO:0000256" key="10">
    <source>
        <dbReference type="ARBA" id="ARBA00023034"/>
    </source>
</evidence>
<dbReference type="PANTHER" id="PTHR11214">
    <property type="entry name" value="BETA-1,3-N-ACETYLGLUCOSAMINYLTRANSFERASE"/>
    <property type="match status" value="1"/>
</dbReference>
<keyword evidence="15" id="KW-1185">Reference proteome</keyword>
<dbReference type="PANTHER" id="PTHR11214:SF322">
    <property type="entry name" value="HEXOSYLTRANSFERASE"/>
    <property type="match status" value="1"/>
</dbReference>
<comment type="pathway">
    <text evidence="3">Protein modification; protein glycosylation.</text>
</comment>
<dbReference type="GO" id="GO:0000139">
    <property type="term" value="C:Golgi membrane"/>
    <property type="evidence" value="ECO:0007669"/>
    <property type="project" value="UniProtKB-SubCell"/>
</dbReference>
<dbReference type="EMBL" id="JAINDJ010000007">
    <property type="protein sequence ID" value="KAG9442467.1"/>
    <property type="molecule type" value="Genomic_DNA"/>
</dbReference>
<dbReference type="FunFam" id="3.90.550.50:FF:000027">
    <property type="entry name" value="Hexosyltransferase"/>
    <property type="match status" value="1"/>
</dbReference>
<keyword evidence="6" id="KW-0808">Transferase</keyword>
<evidence type="ECO:0000256" key="7">
    <source>
        <dbReference type="ARBA" id="ARBA00022692"/>
    </source>
</evidence>
<evidence type="ECO:0000256" key="2">
    <source>
        <dbReference type="ARBA" id="ARBA00004323"/>
    </source>
</evidence>
<evidence type="ECO:0000313" key="15">
    <source>
        <dbReference type="Proteomes" id="UP000825729"/>
    </source>
</evidence>
<dbReference type="InterPro" id="IPR029044">
    <property type="entry name" value="Nucleotide-diphossugar_trans"/>
</dbReference>
<dbReference type="AlphaFoldDB" id="A0AAV7E4X3"/>
<organism evidence="14 15">
    <name type="scientific">Aristolochia fimbriata</name>
    <name type="common">White veined hardy Dutchman's pipe vine</name>
    <dbReference type="NCBI Taxonomy" id="158543"/>
    <lineage>
        <taxon>Eukaryota</taxon>
        <taxon>Viridiplantae</taxon>
        <taxon>Streptophyta</taxon>
        <taxon>Embryophyta</taxon>
        <taxon>Tracheophyta</taxon>
        <taxon>Spermatophyta</taxon>
        <taxon>Magnoliopsida</taxon>
        <taxon>Magnoliidae</taxon>
        <taxon>Piperales</taxon>
        <taxon>Aristolochiaceae</taxon>
        <taxon>Aristolochia</taxon>
    </lineage>
</organism>
<keyword evidence="7" id="KW-0812">Transmembrane</keyword>
<evidence type="ECO:0000256" key="1">
    <source>
        <dbReference type="ARBA" id="ARBA00001936"/>
    </source>
</evidence>
<evidence type="ECO:0000256" key="4">
    <source>
        <dbReference type="ARBA" id="ARBA00008661"/>
    </source>
</evidence>
<keyword evidence="11" id="KW-0472">Membrane</keyword>